<dbReference type="AlphaFoldDB" id="A0A9P8ZY72"/>
<dbReference type="GO" id="GO:0004843">
    <property type="term" value="F:cysteine-type deubiquitinase activity"/>
    <property type="evidence" value="ECO:0007669"/>
    <property type="project" value="UniProtKB-UniRule"/>
</dbReference>
<dbReference type="OrthoDB" id="1924260at2759"/>
<protein>
    <recommendedName>
        <fullName evidence="7">Ubiquitin carboxyl-terminal hydrolase</fullName>
        <ecNumber evidence="7">3.4.19.12</ecNumber>
    </recommendedName>
</protein>
<dbReference type="GO" id="GO:0016579">
    <property type="term" value="P:protein deubiquitination"/>
    <property type="evidence" value="ECO:0007669"/>
    <property type="project" value="TreeGrafter"/>
</dbReference>
<evidence type="ECO:0000256" key="7">
    <source>
        <dbReference type="RuleBase" id="RU361215"/>
    </source>
</evidence>
<evidence type="ECO:0000256" key="3">
    <source>
        <dbReference type="ARBA" id="ARBA00022786"/>
    </source>
</evidence>
<dbReference type="GO" id="GO:0006511">
    <property type="term" value="P:ubiquitin-dependent protein catabolic process"/>
    <property type="evidence" value="ECO:0007669"/>
    <property type="project" value="UniProtKB-UniRule"/>
</dbReference>
<organism evidence="9 10">
    <name type="scientific">Truncatella angustata</name>
    <dbReference type="NCBI Taxonomy" id="152316"/>
    <lineage>
        <taxon>Eukaryota</taxon>
        <taxon>Fungi</taxon>
        <taxon>Dikarya</taxon>
        <taxon>Ascomycota</taxon>
        <taxon>Pezizomycotina</taxon>
        <taxon>Sordariomycetes</taxon>
        <taxon>Xylariomycetidae</taxon>
        <taxon>Amphisphaeriales</taxon>
        <taxon>Sporocadaceae</taxon>
        <taxon>Truncatella</taxon>
    </lineage>
</organism>
<dbReference type="Gene3D" id="3.40.532.10">
    <property type="entry name" value="Peptidase C12, ubiquitin carboxyl-terminal hydrolase"/>
    <property type="match status" value="1"/>
</dbReference>
<evidence type="ECO:0000256" key="2">
    <source>
        <dbReference type="ARBA" id="ARBA00022670"/>
    </source>
</evidence>
<dbReference type="PANTHER" id="PTHR10589:SF29">
    <property type="entry name" value="UBIQUITIN CARBOXYL-TERMINAL HYDROLASE"/>
    <property type="match status" value="1"/>
</dbReference>
<dbReference type="PRINTS" id="PR00707">
    <property type="entry name" value="UBCTHYDRLASE"/>
</dbReference>
<accession>A0A9P8ZY72</accession>
<dbReference type="PANTHER" id="PTHR10589">
    <property type="entry name" value="UBIQUITIN CARBOXYL-TERMINAL HYDROLASE"/>
    <property type="match status" value="1"/>
</dbReference>
<keyword evidence="3 6" id="KW-0833">Ubl conjugation pathway</keyword>
<dbReference type="InterPro" id="IPR036959">
    <property type="entry name" value="Peptidase_C12_UCH_sf"/>
</dbReference>
<gene>
    <name evidence="9" type="ORF">BKA67DRAFT_517801</name>
</gene>
<comment type="caution">
    <text evidence="9">The sequence shown here is derived from an EMBL/GenBank/DDBJ whole genome shotgun (WGS) entry which is preliminary data.</text>
</comment>
<feature type="domain" description="UCH catalytic" evidence="8">
    <location>
        <begin position="11"/>
        <end position="272"/>
    </location>
</feature>
<evidence type="ECO:0000313" key="9">
    <source>
        <dbReference type="EMBL" id="KAH6653750.1"/>
    </source>
</evidence>
<dbReference type="RefSeq" id="XP_045958020.1">
    <property type="nucleotide sequence ID" value="XM_046097941.1"/>
</dbReference>
<comment type="similarity">
    <text evidence="6 7">Belongs to the peptidase C12 family.</text>
</comment>
<keyword evidence="2 6" id="KW-0645">Protease</keyword>
<feature type="active site" description="Proton donor" evidence="6">
    <location>
        <position position="210"/>
    </location>
</feature>
<dbReference type="SUPFAM" id="SSF54001">
    <property type="entry name" value="Cysteine proteinases"/>
    <property type="match status" value="1"/>
</dbReference>
<evidence type="ECO:0000256" key="6">
    <source>
        <dbReference type="PROSITE-ProRule" id="PRU01393"/>
    </source>
</evidence>
<dbReference type="InterPro" id="IPR001578">
    <property type="entry name" value="Peptidase_C12_UCH"/>
</dbReference>
<evidence type="ECO:0000256" key="4">
    <source>
        <dbReference type="ARBA" id="ARBA00022801"/>
    </source>
</evidence>
<sequence length="417" mass="46730">MVSEELRSYKGWVELESEPKFFQAMLHEMGAPDLKIIELFSLDDNSLDALSKPVYGLIFLFPYDSSAQQNAEERQDCPQELWFANQTISNNCATVALMNIAMNIPDATYGPELQQFKDQTASLSYFGRGNAIDHNEFIRCIHNSVARRTQLLNEDLAWKNQAEAAERATRSKRAIKAPKGRGKVRIPVTAASNQASITRKKNQLANAAMHYIAFVPHAGKVWEFDGLEDKPLCLGPHGGESDDWVKTAVETIQVRMAAGIFSTNFNLLAVCTTPLQSLEDRLVQSLAAAQTLEQGYRADDRSWPHPPISTLFPPEKLERLNHLTWEMAANVGPTEAFLEKMSQPGFGREQAALLMAELIVEQNDLEAALAAEIDSHQSARTEYESRQRDFTPFIHQFLLALAETGQLEETLNNFVET</sequence>
<proteinExistence type="inferred from homology"/>
<dbReference type="GeneID" id="70126833"/>
<feature type="active site" description="Nucleophile" evidence="6">
    <location>
        <position position="92"/>
    </location>
</feature>
<dbReference type="PROSITE" id="PS52048">
    <property type="entry name" value="UCH_DOMAIN"/>
    <property type="match status" value="1"/>
</dbReference>
<feature type="site" description="Transition state stabilizer" evidence="6">
    <location>
        <position position="86"/>
    </location>
</feature>
<feature type="site" description="Important for enzyme activity" evidence="6">
    <location>
        <position position="225"/>
    </location>
</feature>
<evidence type="ECO:0000256" key="1">
    <source>
        <dbReference type="ARBA" id="ARBA00000707"/>
    </source>
</evidence>
<dbReference type="Proteomes" id="UP000758603">
    <property type="component" value="Unassembled WGS sequence"/>
</dbReference>
<reference evidence="9" key="1">
    <citation type="journal article" date="2021" name="Nat. Commun.">
        <title>Genetic determinants of endophytism in the Arabidopsis root mycobiome.</title>
        <authorList>
            <person name="Mesny F."/>
            <person name="Miyauchi S."/>
            <person name="Thiergart T."/>
            <person name="Pickel B."/>
            <person name="Atanasova L."/>
            <person name="Karlsson M."/>
            <person name="Huettel B."/>
            <person name="Barry K.W."/>
            <person name="Haridas S."/>
            <person name="Chen C."/>
            <person name="Bauer D."/>
            <person name="Andreopoulos W."/>
            <person name="Pangilinan J."/>
            <person name="LaButti K."/>
            <person name="Riley R."/>
            <person name="Lipzen A."/>
            <person name="Clum A."/>
            <person name="Drula E."/>
            <person name="Henrissat B."/>
            <person name="Kohler A."/>
            <person name="Grigoriev I.V."/>
            <person name="Martin F.M."/>
            <person name="Hacquard S."/>
        </authorList>
    </citation>
    <scope>NUCLEOTIDE SEQUENCE</scope>
    <source>
        <strain evidence="9">MPI-SDFR-AT-0073</strain>
    </source>
</reference>
<keyword evidence="5 6" id="KW-0788">Thiol protease</keyword>
<dbReference type="InterPro" id="IPR038765">
    <property type="entry name" value="Papain-like_cys_pep_sf"/>
</dbReference>
<dbReference type="Pfam" id="PF01088">
    <property type="entry name" value="Peptidase_C12"/>
    <property type="match status" value="1"/>
</dbReference>
<dbReference type="PROSITE" id="PS52049">
    <property type="entry name" value="ULD"/>
    <property type="match status" value="1"/>
</dbReference>
<keyword evidence="4 6" id="KW-0378">Hydrolase</keyword>
<name>A0A9P8ZY72_9PEZI</name>
<dbReference type="EMBL" id="JAGPXC010000004">
    <property type="protein sequence ID" value="KAH6653750.1"/>
    <property type="molecule type" value="Genomic_DNA"/>
</dbReference>
<comment type="catalytic activity">
    <reaction evidence="1 6 7">
        <text>Thiol-dependent hydrolysis of ester, thioester, amide, peptide and isopeptide bonds formed by the C-terminal Gly of ubiquitin (a 76-residue protein attached to proteins as an intracellular targeting signal).</text>
        <dbReference type="EC" id="3.4.19.12"/>
    </reaction>
</comment>
<evidence type="ECO:0000256" key="5">
    <source>
        <dbReference type="ARBA" id="ARBA00022807"/>
    </source>
</evidence>
<dbReference type="GO" id="GO:0005737">
    <property type="term" value="C:cytoplasm"/>
    <property type="evidence" value="ECO:0007669"/>
    <property type="project" value="TreeGrafter"/>
</dbReference>
<dbReference type="EC" id="3.4.19.12" evidence="7"/>
<keyword evidence="10" id="KW-1185">Reference proteome</keyword>
<evidence type="ECO:0000313" key="10">
    <source>
        <dbReference type="Proteomes" id="UP000758603"/>
    </source>
</evidence>
<evidence type="ECO:0000259" key="8">
    <source>
        <dbReference type="PROSITE" id="PS52048"/>
    </source>
</evidence>